<reference evidence="15" key="2">
    <citation type="submission" date="2023-07" db="EMBL/GenBank/DDBJ databases">
        <authorList>
            <consortium name="Lawrence Berkeley National Laboratory"/>
            <person name="Haridas S."/>
            <person name="Hensen N."/>
            <person name="Bonometti L."/>
            <person name="Westerberg I."/>
            <person name="Brannstrom I.O."/>
            <person name="Guillou S."/>
            <person name="Cros-Aarteil S."/>
            <person name="Calhoun S."/>
            <person name="Kuo A."/>
            <person name="Mondo S."/>
            <person name="Pangilinan J."/>
            <person name="Riley R."/>
            <person name="LaButti K."/>
            <person name="Andreopoulos B."/>
            <person name="Lipzen A."/>
            <person name="Chen C."/>
            <person name="Yanf M."/>
            <person name="Daum C."/>
            <person name="Ng V."/>
            <person name="Clum A."/>
            <person name="Steindorff A."/>
            <person name="Ohm R."/>
            <person name="Martin F."/>
            <person name="Silar P."/>
            <person name="Natvig D."/>
            <person name="Lalanne C."/>
            <person name="Gautier V."/>
            <person name="Ament-velasquez S.L."/>
            <person name="Kruys A."/>
            <person name="Hutchinson M.I."/>
            <person name="Powell A.J."/>
            <person name="Barry K."/>
            <person name="Miller A.N."/>
            <person name="Grigoriev I.V."/>
            <person name="Debuchy R."/>
            <person name="Gladieux P."/>
            <person name="Thoren M.H."/>
            <person name="Johannesson H."/>
        </authorList>
    </citation>
    <scope>NUCLEOTIDE SEQUENCE</scope>
    <source>
        <strain evidence="15">FGSC 1904</strain>
    </source>
</reference>
<evidence type="ECO:0000256" key="8">
    <source>
        <dbReference type="ARBA" id="ARBA00022840"/>
    </source>
</evidence>
<comment type="subunit">
    <text evidence="2">Component of the EKC/KEOPS complex composed of at least BUD32, CGI121, GON7, KAE1 and PCC1; the whole complex dimerizes.</text>
</comment>
<dbReference type="PANTHER" id="PTHR24055">
    <property type="entry name" value="MITOGEN-ACTIVATED PROTEIN KINASE"/>
    <property type="match status" value="1"/>
</dbReference>
<comment type="catalytic activity">
    <reaction evidence="11">
        <text>L-threonyl-[protein] + ATP = O-phospho-L-threonyl-[protein] + ADP + H(+)</text>
        <dbReference type="Rhea" id="RHEA:46608"/>
        <dbReference type="Rhea" id="RHEA-COMP:11060"/>
        <dbReference type="Rhea" id="RHEA-COMP:11605"/>
        <dbReference type="ChEBI" id="CHEBI:15378"/>
        <dbReference type="ChEBI" id="CHEBI:30013"/>
        <dbReference type="ChEBI" id="CHEBI:30616"/>
        <dbReference type="ChEBI" id="CHEBI:61977"/>
        <dbReference type="ChEBI" id="CHEBI:456216"/>
        <dbReference type="EC" id="2.7.11.1"/>
    </reaction>
</comment>
<evidence type="ECO:0000313" key="15">
    <source>
        <dbReference type="EMBL" id="KAK3401701.1"/>
    </source>
</evidence>
<dbReference type="Proteomes" id="UP001281003">
    <property type="component" value="Unassembled WGS sequence"/>
</dbReference>
<feature type="domain" description="Protein kinase" evidence="14">
    <location>
        <begin position="245"/>
        <end position="516"/>
    </location>
</feature>
<dbReference type="PROSITE" id="PS00109">
    <property type="entry name" value="PROTEIN_KINASE_TYR"/>
    <property type="match status" value="1"/>
</dbReference>
<dbReference type="InterPro" id="IPR050117">
    <property type="entry name" value="MAPK"/>
</dbReference>
<evidence type="ECO:0000256" key="4">
    <source>
        <dbReference type="ARBA" id="ARBA00013948"/>
    </source>
</evidence>
<dbReference type="PROSITE" id="PS50011">
    <property type="entry name" value="PROTEIN_KINASE_DOM"/>
    <property type="match status" value="1"/>
</dbReference>
<evidence type="ECO:0000256" key="7">
    <source>
        <dbReference type="ARBA" id="ARBA00022741"/>
    </source>
</evidence>
<evidence type="ECO:0000313" key="16">
    <source>
        <dbReference type="Proteomes" id="UP001281003"/>
    </source>
</evidence>
<dbReference type="GO" id="GO:0004674">
    <property type="term" value="F:protein serine/threonine kinase activity"/>
    <property type="evidence" value="ECO:0007669"/>
    <property type="project" value="UniProtKB-KW"/>
</dbReference>
<keyword evidence="8" id="KW-0067">ATP-binding</keyword>
<proteinExistence type="predicted"/>
<evidence type="ECO:0000259" key="14">
    <source>
        <dbReference type="PROSITE" id="PS50011"/>
    </source>
</evidence>
<dbReference type="EMBL" id="JAUTDP010000002">
    <property type="protein sequence ID" value="KAK3401701.1"/>
    <property type="molecule type" value="Genomic_DNA"/>
</dbReference>
<dbReference type="InterPro" id="IPR011009">
    <property type="entry name" value="Kinase-like_dom_sf"/>
</dbReference>
<accession>A0AAE0PKK6</accession>
<dbReference type="Gene3D" id="1.10.510.10">
    <property type="entry name" value="Transferase(Phosphotransferase) domain 1"/>
    <property type="match status" value="1"/>
</dbReference>
<keyword evidence="7" id="KW-0547">Nucleotide-binding</keyword>
<keyword evidence="15" id="KW-0418">Kinase</keyword>
<organism evidence="15 16">
    <name type="scientific">Sordaria brevicollis</name>
    <dbReference type="NCBI Taxonomy" id="83679"/>
    <lineage>
        <taxon>Eukaryota</taxon>
        <taxon>Fungi</taxon>
        <taxon>Dikarya</taxon>
        <taxon>Ascomycota</taxon>
        <taxon>Pezizomycotina</taxon>
        <taxon>Sordariomycetes</taxon>
        <taxon>Sordariomycetidae</taxon>
        <taxon>Sordariales</taxon>
        <taxon>Sordariaceae</taxon>
        <taxon>Sordaria</taxon>
    </lineage>
</organism>
<dbReference type="Pfam" id="PF00069">
    <property type="entry name" value="Pkinase"/>
    <property type="match status" value="1"/>
</dbReference>
<evidence type="ECO:0000256" key="6">
    <source>
        <dbReference type="ARBA" id="ARBA00022527"/>
    </source>
</evidence>
<keyword evidence="16" id="KW-1185">Reference proteome</keyword>
<feature type="compositionally biased region" description="Basic and acidic residues" evidence="13">
    <location>
        <begin position="567"/>
        <end position="579"/>
    </location>
</feature>
<evidence type="ECO:0000256" key="13">
    <source>
        <dbReference type="SAM" id="MobiDB-lite"/>
    </source>
</evidence>
<feature type="region of interest" description="Disordered" evidence="13">
    <location>
        <begin position="544"/>
        <end position="614"/>
    </location>
</feature>
<dbReference type="SUPFAM" id="SSF56112">
    <property type="entry name" value="Protein kinase-like (PK-like)"/>
    <property type="match status" value="1"/>
</dbReference>
<evidence type="ECO:0000256" key="11">
    <source>
        <dbReference type="ARBA" id="ARBA00047899"/>
    </source>
</evidence>
<evidence type="ECO:0000256" key="10">
    <source>
        <dbReference type="ARBA" id="ARBA00033194"/>
    </source>
</evidence>
<dbReference type="AlphaFoldDB" id="A0AAE0PKK6"/>
<comment type="function">
    <text evidence="1">Component of the EKC/KEOPS complex that is required for the formation of a threonylcarbamoyl group on adenosine at position 37 (t(6)A37) in tRNAs that read codons beginning with adenine. The complex is probably involved in the transfer of the threonylcarbamoyl moiety of threonylcarbamoyl-AMP (TC-AMP) to the N6 group of A37. BUD32 has ATPase activity in the context of the EKC/KEOPS complex and likely plays a supporting role to the catalytic subunit KAE1. The EKC/KEOPS complex also promotes both telomere uncapping and telomere elongation. The complex is required for efficient recruitment of transcriptional coactivators.</text>
</comment>
<dbReference type="InterPro" id="IPR000719">
    <property type="entry name" value="Prot_kinase_dom"/>
</dbReference>
<keyword evidence="15" id="KW-0808">Transferase</keyword>
<evidence type="ECO:0000256" key="5">
    <source>
        <dbReference type="ARBA" id="ARBA00019973"/>
    </source>
</evidence>
<name>A0AAE0PKK6_SORBR</name>
<comment type="caution">
    <text evidence="15">The sequence shown here is derived from an EMBL/GenBank/DDBJ whole genome shotgun (WGS) entry which is preliminary data.</text>
</comment>
<reference evidence="15" key="1">
    <citation type="journal article" date="2023" name="Mol. Phylogenet. Evol.">
        <title>Genome-scale phylogeny and comparative genomics of the fungal order Sordariales.</title>
        <authorList>
            <person name="Hensen N."/>
            <person name="Bonometti L."/>
            <person name="Westerberg I."/>
            <person name="Brannstrom I.O."/>
            <person name="Guillou S."/>
            <person name="Cros-Aarteil S."/>
            <person name="Calhoun S."/>
            <person name="Haridas S."/>
            <person name="Kuo A."/>
            <person name="Mondo S."/>
            <person name="Pangilinan J."/>
            <person name="Riley R."/>
            <person name="LaButti K."/>
            <person name="Andreopoulos B."/>
            <person name="Lipzen A."/>
            <person name="Chen C."/>
            <person name="Yan M."/>
            <person name="Daum C."/>
            <person name="Ng V."/>
            <person name="Clum A."/>
            <person name="Steindorff A."/>
            <person name="Ohm R.A."/>
            <person name="Martin F."/>
            <person name="Silar P."/>
            <person name="Natvig D.O."/>
            <person name="Lalanne C."/>
            <person name="Gautier V."/>
            <person name="Ament-Velasquez S.L."/>
            <person name="Kruys A."/>
            <person name="Hutchinson M.I."/>
            <person name="Powell A.J."/>
            <person name="Barry K."/>
            <person name="Miller A.N."/>
            <person name="Grigoriev I.V."/>
            <person name="Debuchy R."/>
            <person name="Gladieux P."/>
            <person name="Hiltunen Thoren M."/>
            <person name="Johannesson H."/>
        </authorList>
    </citation>
    <scope>NUCLEOTIDE SEQUENCE</scope>
    <source>
        <strain evidence="15">FGSC 1904</strain>
    </source>
</reference>
<dbReference type="EC" id="2.7.11.1" evidence="3"/>
<feature type="compositionally biased region" description="Acidic residues" evidence="13">
    <location>
        <begin position="603"/>
        <end position="614"/>
    </location>
</feature>
<comment type="catalytic activity">
    <reaction evidence="12">
        <text>L-seryl-[protein] + ATP = O-phospho-L-seryl-[protein] + ADP + H(+)</text>
        <dbReference type="Rhea" id="RHEA:17989"/>
        <dbReference type="Rhea" id="RHEA-COMP:9863"/>
        <dbReference type="Rhea" id="RHEA-COMP:11604"/>
        <dbReference type="ChEBI" id="CHEBI:15378"/>
        <dbReference type="ChEBI" id="CHEBI:29999"/>
        <dbReference type="ChEBI" id="CHEBI:30616"/>
        <dbReference type="ChEBI" id="CHEBI:83421"/>
        <dbReference type="ChEBI" id="CHEBI:456216"/>
        <dbReference type="EC" id="2.7.11.1"/>
    </reaction>
</comment>
<evidence type="ECO:0000256" key="12">
    <source>
        <dbReference type="ARBA" id="ARBA00048679"/>
    </source>
</evidence>
<dbReference type="InterPro" id="IPR008266">
    <property type="entry name" value="Tyr_kinase_AS"/>
</dbReference>
<evidence type="ECO:0000256" key="2">
    <source>
        <dbReference type="ARBA" id="ARBA00011534"/>
    </source>
</evidence>
<evidence type="ECO:0000256" key="1">
    <source>
        <dbReference type="ARBA" id="ARBA00003747"/>
    </source>
</evidence>
<keyword evidence="6" id="KW-0723">Serine/threonine-protein kinase</keyword>
<gene>
    <name evidence="15" type="ORF">B0T20DRAFT_120782</name>
</gene>
<dbReference type="SMART" id="SM00220">
    <property type="entry name" value="S_TKc"/>
    <property type="match status" value="1"/>
</dbReference>
<evidence type="ECO:0000256" key="3">
    <source>
        <dbReference type="ARBA" id="ARBA00012513"/>
    </source>
</evidence>
<protein>
    <recommendedName>
        <fullName evidence="5">EKC/KEOPS complex subunit BUD32</fullName>
        <ecNumber evidence="3">2.7.11.1</ecNumber>
    </recommendedName>
    <alternativeName>
        <fullName evidence="9 10">Atypical Serine/threonine protein kinase BUD32</fullName>
    </alternativeName>
    <alternativeName>
        <fullName evidence="4">EKC/KEOPS complex subunit bud32</fullName>
    </alternativeName>
</protein>
<sequence>MASQGLRDPSPPGFESPPCRDPLFSPQAIQYDAPASHPDLIFRLRTCYGAENPSRDLYENNKSFCTIDRHEILIDVGYHVRRPAAAPPYSPHAVATVGSDGDIWLPTVIPQLFEVFLGPQSTIPVIHVHSDAPKGSIFISAHEHDSGGIVAPASPGRYIEADEVIGLTPGRGYTLMVNTEVDNKKVVYPFEVEWEDTPLRNLQTLIRMAAASNSQSLKPRYAAIQRHPVTGEPIWRPHLDFWDSYQGSSMVYLGMEAQVKKGTLKLCDNQSVIPIAIKRFSSHSTWVNRRAALTEIKRLALIQHDFIVEYLGHYSLLGVHEVCFGWMDGSLEGLEFDITGPLSTTDTWSTLLLQMSMALAYLKTMNIVHEDVRPGNILYKFPPGGHLYFRLADFSNSGRSWACFDFRARQMARAPEWTNLIQENDGGTRPSADVWALGMTMLAVTKRPNDTQVPEIWNKMGQGLFSEAVEEAFHKVSNDVSHVEVLKLSLLWFLLRIDPFERATAEGMVRCIQNLMRHTHEKQTAAVARQAKITYQMRERLGIPSVNTGEPEGVGLLVPLPRVDSSPSEKEAESPHEDPGVFDIEMGDADAEKEPSNVNVSAIDEENDADVESE</sequence>
<evidence type="ECO:0000256" key="9">
    <source>
        <dbReference type="ARBA" id="ARBA00030980"/>
    </source>
</evidence>
<dbReference type="GO" id="GO:0005524">
    <property type="term" value="F:ATP binding"/>
    <property type="evidence" value="ECO:0007669"/>
    <property type="project" value="UniProtKB-KW"/>
</dbReference>